<keyword evidence="6" id="KW-0677">Repeat</keyword>
<evidence type="ECO:0000313" key="17">
    <source>
        <dbReference type="EMBL" id="VDN01482.1"/>
    </source>
</evidence>
<dbReference type="AlphaFoldDB" id="A0A0N5CVP8"/>
<feature type="domain" description="C2H2-type" evidence="16">
    <location>
        <begin position="411"/>
        <end position="438"/>
    </location>
</feature>
<evidence type="ECO:0000256" key="3">
    <source>
        <dbReference type="ARBA" id="ARBA00022473"/>
    </source>
</evidence>
<keyword evidence="14" id="KW-0539">Nucleus</keyword>
<sequence length="438" mass="50661">MEDDKANTISLNDKICQNSSAIASLVCQQCDATLPNFIEFGCHMRSHLINSDQKQKCNFCNVAFYDPIARISHLVDHFIENSIHILCKKCPTISFYTFQQIQQHHADAHLEEHSITHIEEVLRYQCTACNISFETRDLFAIHVQLVHDRPTLLNLPYNNNQQNVVTVNSSKRQGITDIQVGSRLVKCMVCDIKFENEDKLDFHRLIMHCKEVQVIPIQVLRSDRCANCQAEIHTAAQFKDHMHEHIRKERNIMCIICRQALRNDTQIDVHAKYHMQMIHNSSELNERSEICQQHFPKESLEVHIVEHSSQGDCPYCEKHFSDIHCLLSHIDSKHSNQQAIIQCQTCHKAFHFKSQLQNHRCQSSVQGIFFNSPRKCASPKATEQNAFQFPYCPESENALQGNFHAHSKQAFCCDLCTLTFSSHTRFEAHRKTHVDEEG</sequence>
<evidence type="ECO:0000256" key="9">
    <source>
        <dbReference type="ARBA" id="ARBA00022833"/>
    </source>
</evidence>
<dbReference type="OMA" id="IDTHAKY"/>
<evidence type="ECO:0000256" key="2">
    <source>
        <dbReference type="ARBA" id="ARBA00006991"/>
    </source>
</evidence>
<evidence type="ECO:0000256" key="8">
    <source>
        <dbReference type="ARBA" id="ARBA00022782"/>
    </source>
</evidence>
<evidence type="ECO:0000256" key="12">
    <source>
        <dbReference type="ARBA" id="ARBA00023159"/>
    </source>
</evidence>
<keyword evidence="13" id="KW-0804">Transcription</keyword>
<dbReference type="OrthoDB" id="10014897at2759"/>
<keyword evidence="9" id="KW-0862">Zinc</keyword>
<dbReference type="PANTHER" id="PTHR24379">
    <property type="entry name" value="KRAB AND ZINC FINGER DOMAIN-CONTAINING"/>
    <property type="match status" value="1"/>
</dbReference>
<feature type="domain" description="C2H2-type" evidence="16">
    <location>
        <begin position="124"/>
        <end position="147"/>
    </location>
</feature>
<dbReference type="EMBL" id="UYYF01004286">
    <property type="protein sequence ID" value="VDN01482.1"/>
    <property type="molecule type" value="Genomic_DNA"/>
</dbReference>
<keyword evidence="5" id="KW-0479">Metal-binding</keyword>
<keyword evidence="12" id="KW-0010">Activator</keyword>
<proteinExistence type="inferred from homology"/>
<dbReference type="WBParaSite" id="TCLT_0000439301-mRNA-1">
    <property type="protein sequence ID" value="TCLT_0000439301-mRNA-1"/>
    <property type="gene ID" value="TCLT_0000439301"/>
</dbReference>
<dbReference type="STRING" id="103827.A0A0N5CVP8"/>
<keyword evidence="10" id="KW-0805">Transcription regulation</keyword>
<gene>
    <name evidence="17" type="ORF">TCLT_LOCUS4382</name>
</gene>
<dbReference type="PROSITE" id="PS50157">
    <property type="entry name" value="ZINC_FINGER_C2H2_2"/>
    <property type="match status" value="3"/>
</dbReference>
<evidence type="ECO:0000256" key="6">
    <source>
        <dbReference type="ARBA" id="ARBA00022737"/>
    </source>
</evidence>
<evidence type="ECO:0000256" key="4">
    <source>
        <dbReference type="ARBA" id="ARBA00022491"/>
    </source>
</evidence>
<evidence type="ECO:0000256" key="15">
    <source>
        <dbReference type="PROSITE-ProRule" id="PRU00042"/>
    </source>
</evidence>
<keyword evidence="7 15" id="KW-0863">Zinc-finger</keyword>
<keyword evidence="3" id="KW-0217">Developmental protein</keyword>
<comment type="similarity">
    <text evidence="2">Belongs to the krueppel C2H2-type zinc-finger protein family.</text>
</comment>
<keyword evidence="18" id="KW-1185">Reference proteome</keyword>
<feature type="domain" description="C2H2-type" evidence="16">
    <location>
        <begin position="311"/>
        <end position="339"/>
    </location>
</feature>
<keyword evidence="4" id="KW-0678">Repressor</keyword>
<keyword evidence="11" id="KW-0238">DNA-binding</keyword>
<dbReference type="PROSITE" id="PS00028">
    <property type="entry name" value="ZINC_FINGER_C2H2_1"/>
    <property type="match status" value="5"/>
</dbReference>
<dbReference type="Proteomes" id="UP000276776">
    <property type="component" value="Unassembled WGS sequence"/>
</dbReference>
<comment type="subcellular location">
    <subcellularLocation>
        <location evidence="1">Nucleus</location>
    </subcellularLocation>
</comment>
<dbReference type="SMART" id="SM00355">
    <property type="entry name" value="ZnF_C2H2"/>
    <property type="match status" value="9"/>
</dbReference>
<dbReference type="InterPro" id="IPR013087">
    <property type="entry name" value="Znf_C2H2_type"/>
</dbReference>
<reference evidence="17 18" key="2">
    <citation type="submission" date="2018-11" db="EMBL/GenBank/DDBJ databases">
        <authorList>
            <consortium name="Pathogen Informatics"/>
        </authorList>
    </citation>
    <scope>NUCLEOTIDE SEQUENCE [LARGE SCALE GENOMIC DNA]</scope>
</reference>
<evidence type="ECO:0000256" key="14">
    <source>
        <dbReference type="ARBA" id="ARBA00023242"/>
    </source>
</evidence>
<evidence type="ECO:0000313" key="18">
    <source>
        <dbReference type="Proteomes" id="UP000276776"/>
    </source>
</evidence>
<evidence type="ECO:0000256" key="11">
    <source>
        <dbReference type="ARBA" id="ARBA00023125"/>
    </source>
</evidence>
<keyword evidence="8" id="KW-0221">Differentiation</keyword>
<reference evidence="19" key="1">
    <citation type="submission" date="2017-02" db="UniProtKB">
        <authorList>
            <consortium name="WormBaseParasite"/>
        </authorList>
    </citation>
    <scope>IDENTIFICATION</scope>
</reference>
<dbReference type="PANTHER" id="PTHR24379:SF128">
    <property type="entry name" value="C2H2-TYPE DOMAIN-CONTAINING PROTEIN"/>
    <property type="match status" value="1"/>
</dbReference>
<organism evidence="19">
    <name type="scientific">Thelazia callipaeda</name>
    <name type="common">Oriental eyeworm</name>
    <name type="synonym">Parasitic nematode</name>
    <dbReference type="NCBI Taxonomy" id="103827"/>
    <lineage>
        <taxon>Eukaryota</taxon>
        <taxon>Metazoa</taxon>
        <taxon>Ecdysozoa</taxon>
        <taxon>Nematoda</taxon>
        <taxon>Chromadorea</taxon>
        <taxon>Rhabditida</taxon>
        <taxon>Spirurina</taxon>
        <taxon>Spiruromorpha</taxon>
        <taxon>Thelazioidea</taxon>
        <taxon>Thelaziidae</taxon>
        <taxon>Thelazia</taxon>
    </lineage>
</organism>
<name>A0A0N5CVP8_THECL</name>
<evidence type="ECO:0000256" key="10">
    <source>
        <dbReference type="ARBA" id="ARBA00023015"/>
    </source>
</evidence>
<evidence type="ECO:0000259" key="16">
    <source>
        <dbReference type="PROSITE" id="PS50157"/>
    </source>
</evidence>
<dbReference type="Gene3D" id="3.30.160.60">
    <property type="entry name" value="Classic Zinc Finger"/>
    <property type="match status" value="2"/>
</dbReference>
<protein>
    <submittedName>
        <fullName evidence="19">C2H2-type domain-containing protein</fullName>
    </submittedName>
</protein>
<dbReference type="GO" id="GO:0008270">
    <property type="term" value="F:zinc ion binding"/>
    <property type="evidence" value="ECO:0007669"/>
    <property type="project" value="UniProtKB-KW"/>
</dbReference>
<evidence type="ECO:0000313" key="19">
    <source>
        <dbReference type="WBParaSite" id="TCLT_0000439301-mRNA-1"/>
    </source>
</evidence>
<evidence type="ECO:0000256" key="1">
    <source>
        <dbReference type="ARBA" id="ARBA00004123"/>
    </source>
</evidence>
<accession>A0A0N5CVP8</accession>
<evidence type="ECO:0000256" key="7">
    <source>
        <dbReference type="ARBA" id="ARBA00022771"/>
    </source>
</evidence>
<evidence type="ECO:0000256" key="5">
    <source>
        <dbReference type="ARBA" id="ARBA00022723"/>
    </source>
</evidence>
<evidence type="ECO:0000256" key="13">
    <source>
        <dbReference type="ARBA" id="ARBA00023163"/>
    </source>
</evidence>